<gene>
    <name evidence="3" type="ORF">AWJ14_11365</name>
</gene>
<dbReference type="AlphaFoldDB" id="A0A1C1Z1N3"/>
<feature type="domain" description="SMP-30/Gluconolactonase/LRE-like region" evidence="2">
    <location>
        <begin position="87"/>
        <end position="248"/>
    </location>
</feature>
<dbReference type="InterPro" id="IPR013658">
    <property type="entry name" value="SGL"/>
</dbReference>
<dbReference type="InterPro" id="IPR051262">
    <property type="entry name" value="SMP-30/CGR1_Lactonase"/>
</dbReference>
<organism evidence="3 4">
    <name type="scientific">Hoeflea olei</name>
    <dbReference type="NCBI Taxonomy" id="1480615"/>
    <lineage>
        <taxon>Bacteria</taxon>
        <taxon>Pseudomonadati</taxon>
        <taxon>Pseudomonadota</taxon>
        <taxon>Alphaproteobacteria</taxon>
        <taxon>Hyphomicrobiales</taxon>
        <taxon>Rhizobiaceae</taxon>
        <taxon>Hoeflea</taxon>
    </lineage>
</organism>
<proteinExistence type="predicted"/>
<dbReference type="PANTHER" id="PTHR47572">
    <property type="entry name" value="LIPOPROTEIN-RELATED"/>
    <property type="match status" value="1"/>
</dbReference>
<dbReference type="EMBL" id="LQZT01000001">
    <property type="protein sequence ID" value="OCW59596.1"/>
    <property type="molecule type" value="Genomic_DNA"/>
</dbReference>
<comment type="caution">
    <text evidence="3">The sequence shown here is derived from an EMBL/GenBank/DDBJ whole genome shotgun (WGS) entry which is preliminary data.</text>
</comment>
<dbReference type="SUPFAM" id="SSF63829">
    <property type="entry name" value="Calcium-dependent phosphotriesterase"/>
    <property type="match status" value="1"/>
</dbReference>
<keyword evidence="1" id="KW-0378">Hydrolase</keyword>
<evidence type="ECO:0000313" key="3">
    <source>
        <dbReference type="EMBL" id="OCW59596.1"/>
    </source>
</evidence>
<reference evidence="3 4" key="1">
    <citation type="submission" date="2015-12" db="EMBL/GenBank/DDBJ databases">
        <authorList>
            <person name="Shamseldin A."/>
            <person name="Moawad H."/>
            <person name="Abd El-Rahim W.M."/>
            <person name="Sadowsky M.J."/>
        </authorList>
    </citation>
    <scope>NUCLEOTIDE SEQUENCE [LARGE SCALE GENOMIC DNA]</scope>
    <source>
        <strain evidence="3 4">JC234</strain>
    </source>
</reference>
<dbReference type="Proteomes" id="UP000094795">
    <property type="component" value="Unassembled WGS sequence"/>
</dbReference>
<keyword evidence="4" id="KW-1185">Reference proteome</keyword>
<dbReference type="GO" id="GO:0016787">
    <property type="term" value="F:hydrolase activity"/>
    <property type="evidence" value="ECO:0007669"/>
    <property type="project" value="UniProtKB-KW"/>
</dbReference>
<dbReference type="OrthoDB" id="9775406at2"/>
<evidence type="ECO:0000256" key="1">
    <source>
        <dbReference type="ARBA" id="ARBA00022801"/>
    </source>
</evidence>
<sequence>MTPHAHTPLVRIEQVSKIGKNLERPESVHFFSDGSLAASHRGRGVSRILPNGDVTTIGPDPAIANSHELVPNGIAPLADGSFLLSNIGEGGGIWHLSPEGTLSPHLMEADGIALAAANFIMTDAQDRTWITVSTIRQPRFDAYSDKVADGLIVLMDQSGARILADDICFSNECRLTPDGTGLVISETFSRRITHFDLVGGELKNRRTLAQFGRGDFPDGIRFDSQGHLWVTCIVSNRIWRIAPDGSRTLVLEDCDAALVDRVETALAEGQMGREHFYDTGTSRLCNMASIDFSSDESTAYVGSLCGDAILTFPISTVLGDHQ</sequence>
<dbReference type="Gene3D" id="2.120.10.30">
    <property type="entry name" value="TolB, C-terminal domain"/>
    <property type="match status" value="1"/>
</dbReference>
<evidence type="ECO:0000259" key="2">
    <source>
        <dbReference type="Pfam" id="PF08450"/>
    </source>
</evidence>
<evidence type="ECO:0000313" key="4">
    <source>
        <dbReference type="Proteomes" id="UP000094795"/>
    </source>
</evidence>
<dbReference type="Pfam" id="PF08450">
    <property type="entry name" value="SGL"/>
    <property type="match status" value="1"/>
</dbReference>
<dbReference type="PANTHER" id="PTHR47572:SF4">
    <property type="entry name" value="LACTONASE DRP35"/>
    <property type="match status" value="1"/>
</dbReference>
<protein>
    <submittedName>
        <fullName evidence="3">Gluconolactonase</fullName>
    </submittedName>
</protein>
<dbReference type="STRING" id="1480615.AWJ14_11365"/>
<dbReference type="InterPro" id="IPR011042">
    <property type="entry name" value="6-blade_b-propeller_TolB-like"/>
</dbReference>
<accession>A0A1C1Z1N3</accession>
<name>A0A1C1Z1N3_9HYPH</name>